<dbReference type="Proteomes" id="UP000626109">
    <property type="component" value="Unassembled WGS sequence"/>
</dbReference>
<comment type="caution">
    <text evidence="2">The sequence shown here is derived from an EMBL/GenBank/DDBJ whole genome shotgun (WGS) entry which is preliminary data.</text>
</comment>
<evidence type="ECO:0000313" key="2">
    <source>
        <dbReference type="EMBL" id="CAE8679814.1"/>
    </source>
</evidence>
<dbReference type="Pfam" id="PF12110">
    <property type="entry name" value="Nup96"/>
    <property type="match status" value="1"/>
</dbReference>
<dbReference type="InterPro" id="IPR021967">
    <property type="entry name" value="Nup98_C"/>
</dbReference>
<reference evidence="2" key="1">
    <citation type="submission" date="2021-02" db="EMBL/GenBank/DDBJ databases">
        <authorList>
            <person name="Dougan E. K."/>
            <person name="Rhodes N."/>
            <person name="Thang M."/>
            <person name="Chan C."/>
        </authorList>
    </citation>
    <scope>NUCLEOTIDE SEQUENCE</scope>
</reference>
<evidence type="ECO:0000259" key="1">
    <source>
        <dbReference type="Pfam" id="PF12110"/>
    </source>
</evidence>
<dbReference type="Gene3D" id="1.25.40.690">
    <property type="match status" value="1"/>
</dbReference>
<dbReference type="EMBL" id="CAJNNW010025804">
    <property type="protein sequence ID" value="CAE8679814.1"/>
    <property type="molecule type" value="Genomic_DNA"/>
</dbReference>
<organism evidence="2 3">
    <name type="scientific">Polarella glacialis</name>
    <name type="common">Dinoflagellate</name>
    <dbReference type="NCBI Taxonomy" id="89957"/>
    <lineage>
        <taxon>Eukaryota</taxon>
        <taxon>Sar</taxon>
        <taxon>Alveolata</taxon>
        <taxon>Dinophyceae</taxon>
        <taxon>Suessiales</taxon>
        <taxon>Suessiaceae</taxon>
        <taxon>Polarella</taxon>
    </lineage>
</organism>
<feature type="domain" description="Nuclear pore complex protein NUP96 C-terminal" evidence="1">
    <location>
        <begin position="340"/>
        <end position="653"/>
    </location>
</feature>
<accession>A0A813JIU0</accession>
<name>A0A813JIU0_POLGL</name>
<gene>
    <name evidence="2" type="ORF">PGLA2088_LOCUS21567</name>
</gene>
<protein>
    <recommendedName>
        <fullName evidence="1">Nuclear pore complex protein NUP96 C-terminal domain-containing protein</fullName>
    </recommendedName>
</protein>
<dbReference type="AlphaFoldDB" id="A0A813JIU0"/>
<proteinExistence type="predicted"/>
<sequence length="783" mass="83109">MTMTFGLSAGWDDDLYGAGGSSSTALLAALGPRAKGLLGAPSSKASELLRRATEGSRTAALAAALGGLGDGNAGHQAWSGADELMAVSQAVNPLPEVVVAAGLGALAAEQALAEDVHSVRDADRGIFDDAKPVEVKDKVAQQWTSSAPRTLGSAGSFRACMRGGLLALPVMQADSSGTFRLRLLRLSPGDASSSQAPSRVSASLPGRSVVLLEGLVQAGFTVPKATSRTPPFALSPLTPLSGDAKVLLDRCCQLSSECFGERGAEAFELLGALFGGEAPGDKRQVMLRLSAWLARANGRTVSRHLERSSFAASSATGGVRLLSPVSGLEADGVANARRLEAVFHLLTANSVRGALLELNAAGGRGVYFDRLAAILAACGGASASGRERRRWLRRQLEDWRRQGVPDLMGPDLWRIYSLLAGDLSEVVADTLDWRTAFGAYLWYSGAGEDQGQQDEAPGGPAAEKSDLQSALGAFEAAVRLHGSSCRFRPVPSHVVASASAPSMFSRQEGLGEAWPEPCDLQFNALRAAAGLLDSWDVVHYDYMTYTPDPLDVALSWHFSVVLLALQGGERTAVASAEEGFQRMTRQYCLALELQGLSEWALYVAHFVSDGQARAAMVQRLLLGHSSQGVNVALEVKPHLQGIPEAWLWRARAFRSEEAGDWPGAVHCWLRVGGAEDRAVAIISGYLLGPALMGHASAPFQRGAVEAILLAPMTQPAEWLLSVLEELAPAMAHRDVLWAELGREALGFLRHWSQAGQARSNPASVVRLYHRSEKLRKGGLGLPW</sequence>
<evidence type="ECO:0000313" key="3">
    <source>
        <dbReference type="Proteomes" id="UP000626109"/>
    </source>
</evidence>